<keyword evidence="1" id="KW-0732">Signal</keyword>
<accession>A0A212LBD6</accession>
<protein>
    <submittedName>
        <fullName evidence="2">Uncharacterized protein</fullName>
    </submittedName>
</protein>
<name>A0A212LBD6_9HYPH</name>
<reference evidence="2" key="1">
    <citation type="submission" date="2016-08" db="EMBL/GenBank/DDBJ databases">
        <authorList>
            <person name="Seilhamer J.J."/>
        </authorList>
    </citation>
    <scope>NUCLEOTIDE SEQUENCE</scope>
    <source>
        <strain evidence="2">86</strain>
    </source>
</reference>
<dbReference type="EMBL" id="FMJD01000005">
    <property type="protein sequence ID" value="SCM74883.1"/>
    <property type="molecule type" value="Genomic_DNA"/>
</dbReference>
<gene>
    <name evidence="2" type="ORF">KL86PLE_130387</name>
</gene>
<dbReference type="SUPFAM" id="SSF158791">
    <property type="entry name" value="MgtE N-terminal domain-like"/>
    <property type="match status" value="1"/>
</dbReference>
<evidence type="ECO:0000313" key="2">
    <source>
        <dbReference type="EMBL" id="SCM74883.1"/>
    </source>
</evidence>
<organism evidence="2">
    <name type="scientific">uncultured Pleomorphomonas sp</name>
    <dbReference type="NCBI Taxonomy" id="442121"/>
    <lineage>
        <taxon>Bacteria</taxon>
        <taxon>Pseudomonadati</taxon>
        <taxon>Pseudomonadota</taxon>
        <taxon>Alphaproteobacteria</taxon>
        <taxon>Hyphomicrobiales</taxon>
        <taxon>Pleomorphomonadaceae</taxon>
        <taxon>Pleomorphomonas</taxon>
        <taxon>environmental samples</taxon>
    </lineage>
</organism>
<proteinExistence type="predicted"/>
<evidence type="ECO:0000256" key="1">
    <source>
        <dbReference type="SAM" id="SignalP"/>
    </source>
</evidence>
<feature type="chain" id="PRO_5012419889" evidence="1">
    <location>
        <begin position="27"/>
        <end position="186"/>
    </location>
</feature>
<dbReference type="AlphaFoldDB" id="A0A212LBD6"/>
<feature type="signal peptide" evidence="1">
    <location>
        <begin position="1"/>
        <end position="26"/>
    </location>
</feature>
<sequence length="186" mass="20268">MTSIRRRILFRLLATAMTVQLCPVIAAETETKTVSPVETAATSHSGLEMRALTEEARQYCVNIRDVAADARYAWQKSTLEALDKRLAERIAALEAKRAEYEAWLKKREDFLAAARDDVVAIYAKMRPEAAAGQLTALDDDMAAAVLARLNARVSSAILNEMEPARASQLASALAGMTELSAKGDTP</sequence>
<dbReference type="RefSeq" id="WP_100079133.1">
    <property type="nucleotide sequence ID" value="NZ_LT608334.1"/>
</dbReference>